<evidence type="ECO:0000256" key="2">
    <source>
        <dbReference type="ARBA" id="ARBA00044954"/>
    </source>
</evidence>
<dbReference type="InterPro" id="IPR007774">
    <property type="entry name" value="Put_N_fixation"/>
</dbReference>
<proteinExistence type="inferred from homology"/>
<name>A0A2P9ASY4_9HYPH</name>
<evidence type="ECO:0000313" key="4">
    <source>
        <dbReference type="Proteomes" id="UP000245698"/>
    </source>
</evidence>
<dbReference type="Gene3D" id="1.10.287.660">
    <property type="entry name" value="Helix hairpin bin"/>
    <property type="match status" value="1"/>
</dbReference>
<protein>
    <recommendedName>
        <fullName evidence="5">Rop-like family nitrogen fixation protein</fullName>
    </recommendedName>
</protein>
<dbReference type="EMBL" id="FUIG01000049">
    <property type="protein sequence ID" value="SJM34279.1"/>
    <property type="molecule type" value="Genomic_DNA"/>
</dbReference>
<dbReference type="RefSeq" id="WP_123150847.1">
    <property type="nucleotide sequence ID" value="NZ_FUIG01000049.1"/>
</dbReference>
<comment type="similarity">
    <text evidence="2">Belongs to the UPF0437 family.</text>
</comment>
<evidence type="ECO:0000313" key="3">
    <source>
        <dbReference type="EMBL" id="SJM34279.1"/>
    </source>
</evidence>
<sequence>MSDLDEMVKKVRKLQLRAAIAKTNLRDLAEGLPVKWTDIEEVAEKTHAVYAELGCARRELAKMKTLR</sequence>
<dbReference type="AlphaFoldDB" id="A0A2P9ASY4"/>
<keyword evidence="4" id="KW-1185">Reference proteome</keyword>
<gene>
    <name evidence="3" type="ORF">BQ8482_400008</name>
</gene>
<dbReference type="Proteomes" id="UP000245698">
    <property type="component" value="Unassembled WGS sequence"/>
</dbReference>
<evidence type="ECO:0000256" key="1">
    <source>
        <dbReference type="ARBA" id="ARBA00023231"/>
    </source>
</evidence>
<keyword evidence="1" id="KW-0535">Nitrogen fixation</keyword>
<dbReference type="PIRSF" id="PIRSF037676">
    <property type="entry name" value="DUF683"/>
    <property type="match status" value="1"/>
</dbReference>
<dbReference type="Pfam" id="PF05082">
    <property type="entry name" value="Rop-like"/>
    <property type="match status" value="1"/>
</dbReference>
<organism evidence="3 4">
    <name type="scientific">Mesorhizobium delmotii</name>
    <dbReference type="NCBI Taxonomy" id="1631247"/>
    <lineage>
        <taxon>Bacteria</taxon>
        <taxon>Pseudomonadati</taxon>
        <taxon>Pseudomonadota</taxon>
        <taxon>Alphaproteobacteria</taxon>
        <taxon>Hyphomicrobiales</taxon>
        <taxon>Phyllobacteriaceae</taxon>
        <taxon>Mesorhizobium</taxon>
    </lineage>
</organism>
<evidence type="ECO:0008006" key="5">
    <source>
        <dbReference type="Google" id="ProtNLM"/>
    </source>
</evidence>
<dbReference type="InterPro" id="IPR029012">
    <property type="entry name" value="Helix_hairpin_bin_sf"/>
</dbReference>
<reference evidence="4" key="1">
    <citation type="submission" date="2016-12" db="EMBL/GenBank/DDBJ databases">
        <authorList>
            <person name="Brunel B."/>
        </authorList>
    </citation>
    <scope>NUCLEOTIDE SEQUENCE [LARGE SCALE GENOMIC DNA]</scope>
</reference>
<accession>A0A2P9ASY4</accession>